<dbReference type="Gene3D" id="2.60.40.10">
    <property type="entry name" value="Immunoglobulins"/>
    <property type="match status" value="1"/>
</dbReference>
<dbReference type="PROSITE" id="PS51272">
    <property type="entry name" value="SLH"/>
    <property type="match status" value="3"/>
</dbReference>
<dbReference type="PANTHER" id="PTHR43308">
    <property type="entry name" value="OUTER MEMBRANE PROTEIN ALPHA-RELATED"/>
    <property type="match status" value="1"/>
</dbReference>
<organism evidence="3 4">
    <name type="scientific">Cohnella cellulosilytica</name>
    <dbReference type="NCBI Taxonomy" id="986710"/>
    <lineage>
        <taxon>Bacteria</taxon>
        <taxon>Bacillati</taxon>
        <taxon>Bacillota</taxon>
        <taxon>Bacilli</taxon>
        <taxon>Bacillales</taxon>
        <taxon>Paenibacillaceae</taxon>
        <taxon>Cohnella</taxon>
    </lineage>
</organism>
<dbReference type="InterPro" id="IPR041690">
    <property type="entry name" value="Cadherin_5"/>
</dbReference>
<feature type="domain" description="SLH" evidence="2">
    <location>
        <begin position="1050"/>
        <end position="1113"/>
    </location>
</feature>
<feature type="region of interest" description="Disordered" evidence="1">
    <location>
        <begin position="936"/>
        <end position="999"/>
    </location>
</feature>
<dbReference type="InterPro" id="IPR010221">
    <property type="entry name" value="VCBS_dom"/>
</dbReference>
<dbReference type="NCBIfam" id="NF012211">
    <property type="entry name" value="tand_rpt_95"/>
    <property type="match status" value="2"/>
</dbReference>
<dbReference type="InterPro" id="IPR013783">
    <property type="entry name" value="Ig-like_fold"/>
</dbReference>
<dbReference type="RefSeq" id="WP_378049149.1">
    <property type="nucleotide sequence ID" value="NZ_JBHMDN010000020.1"/>
</dbReference>
<comment type="caution">
    <text evidence="3">The sequence shown here is derived from an EMBL/GenBank/DDBJ whole genome shotgun (WGS) entry which is preliminary data.</text>
</comment>
<dbReference type="PANTHER" id="PTHR43308:SF5">
    <property type="entry name" value="S-LAYER PROTEIN _ PEPTIDOGLYCAN ENDO-BETA-N-ACETYLGLUCOSAMINIDASE"/>
    <property type="match status" value="1"/>
</dbReference>
<evidence type="ECO:0000259" key="2">
    <source>
        <dbReference type="PROSITE" id="PS51272"/>
    </source>
</evidence>
<keyword evidence="4" id="KW-1185">Reference proteome</keyword>
<dbReference type="Gene3D" id="2.60.40.1080">
    <property type="match status" value="1"/>
</dbReference>
<dbReference type="Proteomes" id="UP001596378">
    <property type="component" value="Unassembled WGS sequence"/>
</dbReference>
<dbReference type="Pfam" id="PF17963">
    <property type="entry name" value="Big_9"/>
    <property type="match status" value="1"/>
</dbReference>
<sequence length="1168" mass="122743">MRLKMTKFGLLMIVLMLVGSMLVDEQVKAATVKTKQDLTGEGWWYDSTNGFVQSWSMAYSFLAPKGRFFNSSEASGSVTIETGEGFNGTFTLNSIHFSAKKPTALSTFRVTITGWDISNGEVGSIVFDTTDEPADKTYSDWDEYNKSLSGLTGVSKFTITVEKLSGALRDFTLMGFTINGINYAPTNIALSKANVRQSQGANAVVGSLSTSDQNGGSGFDYSLVSGVGDADNENFNLSGDQLMANNASRLAAGDYSVRIRSTDSGGLYVEKTFSIAVEDDVPPDFLDGFPSLSGITTDSAILTVQLNAAGTVYYAVVNDEATEPASSQVRAGHDHEDAEAKVYGSIRVDEAGAGFADHVDLSGLKPLTDYDLYAVAEDEAGNLQASAMKIDFTTLNNVPVAAEDSYNTDEDTVLTVGAPGVLANDTDADHDTLTAVIAVDPSHGTLILNADGSFTYTPYANYNGSDSFAYKANDGTADSNVATVNLTVNPVNDAPVAVADDYHTAQDTRLIAAAGDGVLANDSDIDTNHDELLAVIKDGPGNGSLILNADGSFTYTPNAGFFGNDSFTYYVNDGQMSSAAATVSIAVYDNVPPIAPTIDLSRTGWTNSTVTASVYGEVGASIEYRIGVDSDADWQSYTGPLFFDQEGEYRVFARQTDASGNLGEMTAQATIQIDKTAPILTLIGDAEVSIYDGSSFTDPGVEVSDNYAAGLTATVTGSVYANKVGDYVLRYSAVDLAGNAAETKTRVVHVVAKPTGLRFDQPAYKLKVGETVPFSVILTYSDTHEERITALSHYTFDPTGIASLASAGLISGDQAGMTVLTAVYGSQSASVNVEVSALNANADLIGIALSSGTLSPTFSADQTNYSVSVGNAVKDIIVTANAASGLSAVSMDGAAATAGAQSASIALHTGHNNIDIVVTAEDGSAKTYHLEIVRAASSGNDDNDNGNRYEGGSGGANIGPDNVIAEDDAQNNNSLTIEREKAEQNKPEPPRRSFNDMDGHWAERSVKEAVEKGFINGYPGGAFKPNHSVTRAEFVVMLVRTLHLEDGNAALLFTDNDQIGGWAESAVALAVQAGIIAGYDDGSFRPNAKITRAEMAAIIARAMRLPAGSEASTGFADDADVPVWAKGAVEEIRKLGIVSGRGGNQFVPNDTATRAEAAVILLRVSNRT</sequence>
<name>A0ABW2FC28_9BACL</name>
<accession>A0ABW2FC28</accession>
<feature type="compositionally biased region" description="Basic and acidic residues" evidence="1">
    <location>
        <begin position="977"/>
        <end position="999"/>
    </location>
</feature>
<dbReference type="Pfam" id="PF17892">
    <property type="entry name" value="Cadherin_5"/>
    <property type="match status" value="1"/>
</dbReference>
<dbReference type="Pfam" id="PF16403">
    <property type="entry name" value="Bact_surface_Ig-like"/>
    <property type="match status" value="1"/>
</dbReference>
<gene>
    <name evidence="3" type="ORF">ACFQMJ_14495</name>
</gene>
<dbReference type="Gene3D" id="2.60.40.3440">
    <property type="match status" value="2"/>
</dbReference>
<protein>
    <submittedName>
        <fullName evidence="3">Tandem-95 repeat protein</fullName>
    </submittedName>
</protein>
<feature type="domain" description="SLH" evidence="2">
    <location>
        <begin position="989"/>
        <end position="1049"/>
    </location>
</feature>
<proteinExistence type="predicted"/>
<dbReference type="Pfam" id="PF12733">
    <property type="entry name" value="Cadherin-like"/>
    <property type="match status" value="1"/>
</dbReference>
<dbReference type="NCBIfam" id="TIGR01965">
    <property type="entry name" value="VCBS_repeat"/>
    <property type="match status" value="1"/>
</dbReference>
<feature type="domain" description="SLH" evidence="2">
    <location>
        <begin position="1115"/>
        <end position="1168"/>
    </location>
</feature>
<evidence type="ECO:0000256" key="1">
    <source>
        <dbReference type="SAM" id="MobiDB-lite"/>
    </source>
</evidence>
<dbReference type="Pfam" id="PF00395">
    <property type="entry name" value="SLH"/>
    <property type="match status" value="3"/>
</dbReference>
<dbReference type="EMBL" id="JBHTAI010000008">
    <property type="protein sequence ID" value="MFC7149731.1"/>
    <property type="molecule type" value="Genomic_DNA"/>
</dbReference>
<dbReference type="InterPro" id="IPR032179">
    <property type="entry name" value="Cry22Aa_Ig-like"/>
</dbReference>
<reference evidence="4" key="1">
    <citation type="journal article" date="2019" name="Int. J. Syst. Evol. Microbiol.">
        <title>The Global Catalogue of Microorganisms (GCM) 10K type strain sequencing project: providing services to taxonomists for standard genome sequencing and annotation.</title>
        <authorList>
            <consortium name="The Broad Institute Genomics Platform"/>
            <consortium name="The Broad Institute Genome Sequencing Center for Infectious Disease"/>
            <person name="Wu L."/>
            <person name="Ma J."/>
        </authorList>
    </citation>
    <scope>NUCLEOTIDE SEQUENCE [LARGE SCALE GENOMIC DNA]</scope>
    <source>
        <strain evidence="4">KCTC 12907</strain>
    </source>
</reference>
<dbReference type="InterPro" id="IPR051465">
    <property type="entry name" value="Cell_Envelope_Struct_Comp"/>
</dbReference>
<dbReference type="InterPro" id="IPR001119">
    <property type="entry name" value="SLH_dom"/>
</dbReference>
<dbReference type="InterPro" id="IPR025883">
    <property type="entry name" value="Cadherin-like_domain"/>
</dbReference>
<evidence type="ECO:0000313" key="4">
    <source>
        <dbReference type="Proteomes" id="UP001596378"/>
    </source>
</evidence>
<evidence type="ECO:0000313" key="3">
    <source>
        <dbReference type="EMBL" id="MFC7149731.1"/>
    </source>
</evidence>